<organism evidence="1 2">
    <name type="scientific">Ricinus communis</name>
    <name type="common">Castor bean</name>
    <dbReference type="NCBI Taxonomy" id="3988"/>
    <lineage>
        <taxon>Eukaryota</taxon>
        <taxon>Viridiplantae</taxon>
        <taxon>Streptophyta</taxon>
        <taxon>Embryophyta</taxon>
        <taxon>Tracheophyta</taxon>
        <taxon>Spermatophyta</taxon>
        <taxon>Magnoliopsida</taxon>
        <taxon>eudicotyledons</taxon>
        <taxon>Gunneridae</taxon>
        <taxon>Pentapetalae</taxon>
        <taxon>rosids</taxon>
        <taxon>fabids</taxon>
        <taxon>Malpighiales</taxon>
        <taxon>Euphorbiaceae</taxon>
        <taxon>Acalyphoideae</taxon>
        <taxon>Acalypheae</taxon>
        <taxon>Ricinus</taxon>
    </lineage>
</organism>
<dbReference type="InParanoid" id="B9RB92"/>
<dbReference type="Proteomes" id="UP000008311">
    <property type="component" value="Unassembled WGS sequence"/>
</dbReference>
<accession>B9RB92</accession>
<keyword evidence="2" id="KW-1185">Reference proteome</keyword>
<dbReference type="AlphaFoldDB" id="B9RB92"/>
<name>B9RB92_RICCO</name>
<reference evidence="2" key="1">
    <citation type="journal article" date="2010" name="Nat. Biotechnol.">
        <title>Draft genome sequence of the oilseed species Ricinus communis.</title>
        <authorList>
            <person name="Chan A.P."/>
            <person name="Crabtree J."/>
            <person name="Zhao Q."/>
            <person name="Lorenzi H."/>
            <person name="Orvis J."/>
            <person name="Puiu D."/>
            <person name="Melake-Berhan A."/>
            <person name="Jones K.M."/>
            <person name="Redman J."/>
            <person name="Chen G."/>
            <person name="Cahoon E.B."/>
            <person name="Gedil M."/>
            <person name="Stanke M."/>
            <person name="Haas B.J."/>
            <person name="Wortman J.R."/>
            <person name="Fraser-Liggett C.M."/>
            <person name="Ravel J."/>
            <person name="Rabinowicz P.D."/>
        </authorList>
    </citation>
    <scope>NUCLEOTIDE SEQUENCE [LARGE SCALE GENOMIC DNA]</scope>
    <source>
        <strain evidence="2">cv. Hale</strain>
    </source>
</reference>
<protein>
    <submittedName>
        <fullName evidence="1">Uncharacterized protein</fullName>
    </submittedName>
</protein>
<evidence type="ECO:0000313" key="1">
    <source>
        <dbReference type="EMBL" id="EEF50813.1"/>
    </source>
</evidence>
<sequence>MALDKESQEQCIEKARNSIWQCHEDPKQATTITLDIASDAKTRGVINVCKKSMPEACYPAASSSESHSDPSMTHSK</sequence>
<dbReference type="EMBL" id="EQ973774">
    <property type="protein sequence ID" value="EEF50813.1"/>
    <property type="molecule type" value="Genomic_DNA"/>
</dbReference>
<evidence type="ECO:0000313" key="2">
    <source>
        <dbReference type="Proteomes" id="UP000008311"/>
    </source>
</evidence>
<gene>
    <name evidence="1" type="ORF">RCOM_1673200</name>
</gene>
<proteinExistence type="predicted"/>